<proteinExistence type="predicted"/>
<feature type="domain" description="HORMA" evidence="7">
    <location>
        <begin position="14"/>
        <end position="228"/>
    </location>
</feature>
<evidence type="ECO:0000313" key="9">
    <source>
        <dbReference type="Proteomes" id="UP001497383"/>
    </source>
</evidence>
<accession>A0ABP0ZKW9</accession>
<evidence type="ECO:0000256" key="6">
    <source>
        <dbReference type="SAM" id="MobiDB-lite"/>
    </source>
</evidence>
<evidence type="ECO:0000256" key="4">
    <source>
        <dbReference type="ARBA" id="ARBA00023242"/>
    </source>
</evidence>
<evidence type="ECO:0000256" key="5">
    <source>
        <dbReference type="ARBA" id="ARBA00023254"/>
    </source>
</evidence>
<keyword evidence="9" id="KW-1185">Reference proteome</keyword>
<gene>
    <name evidence="8" type="ORF">LODBEIA_P30130</name>
</gene>
<evidence type="ECO:0000256" key="2">
    <source>
        <dbReference type="ARBA" id="ARBA00004286"/>
    </source>
</evidence>
<dbReference type="PROSITE" id="PS50815">
    <property type="entry name" value="HORMA"/>
    <property type="match status" value="1"/>
</dbReference>
<dbReference type="InterPro" id="IPR051294">
    <property type="entry name" value="HORMA_MeioticProgression"/>
</dbReference>
<dbReference type="RefSeq" id="XP_066829951.1">
    <property type="nucleotide sequence ID" value="XM_066973077.1"/>
</dbReference>
<feature type="region of interest" description="Disordered" evidence="6">
    <location>
        <begin position="532"/>
        <end position="579"/>
    </location>
</feature>
<dbReference type="GeneID" id="92208209"/>
<keyword evidence="3" id="KW-0158">Chromosome</keyword>
<evidence type="ECO:0000256" key="3">
    <source>
        <dbReference type="ARBA" id="ARBA00022454"/>
    </source>
</evidence>
<evidence type="ECO:0000313" key="8">
    <source>
        <dbReference type="EMBL" id="CAK9438789.1"/>
    </source>
</evidence>
<keyword evidence="4" id="KW-0539">Nucleus</keyword>
<dbReference type="Proteomes" id="UP001497383">
    <property type="component" value="Chromosome 3"/>
</dbReference>
<keyword evidence="5" id="KW-0469">Meiosis</keyword>
<sequence>MQAQQLVKQVDSTIQSQLLIHEFISVSIYCITFLRDVFRDDTYTDAKYYDVQNPLPESNYVRTKKLKQGVTSQTDSLIKCIEDGIKSAIQAEYLKAVQLGIYLNNDDKQVVESYLFAVDYKSNSVSLTTSSGTGSGLTECNHYDTVLSQMQQMIKQLLVLTQSFDLLPRNKSIFIKLLFNESCPVDYQPDGFKDISLDAATTVKVCKGDQSTSLGEIDTGRNQIQLNVFVADKGTGDAVEVDPFDFVKQTAEVNNHEGHHDNGHDEDEDIGDVPASSLHLDTYLHSDDPGQGVTQSLQDFSLEKCTCQKCHRVIDPIEYGLKRVYKRISCYQCAMGSEVNTDAGPADPALVILMKGRKLWDHLLSNCFPSEFQFFEMTKLSRNPHDKDIIRRLFNHWFQQNVLLLTKNLIIPGSGDYSAGTGQFTAMVEGITVEDEVLTKGRSYNVIFVPKVCQTLSYLSYNRNLDDVYFPTFSIRSDFASKNLTRFKSFLEVSGSAVVKDSQPSIGAITASQAQSFHVSRAQSQMKIITTHSGKNRARNTSRVAITTPPPPPPPPAEEEASKPFKRRRASPDLSPEGYGCSFADSLELLSRNSHSTVEQWAIPKVPYSAAAATREYVVPKRRKISINRQ</sequence>
<dbReference type="Pfam" id="PF02301">
    <property type="entry name" value="HORMA"/>
    <property type="match status" value="1"/>
</dbReference>
<dbReference type="PANTHER" id="PTHR48225:SF7">
    <property type="entry name" value="MEIOSIS-SPECIFIC PROTEIN HOP1"/>
    <property type="match status" value="1"/>
</dbReference>
<evidence type="ECO:0000256" key="1">
    <source>
        <dbReference type="ARBA" id="ARBA00004123"/>
    </source>
</evidence>
<organism evidence="8 9">
    <name type="scientific">Lodderomyces beijingensis</name>
    <dbReference type="NCBI Taxonomy" id="1775926"/>
    <lineage>
        <taxon>Eukaryota</taxon>
        <taxon>Fungi</taxon>
        <taxon>Dikarya</taxon>
        <taxon>Ascomycota</taxon>
        <taxon>Saccharomycotina</taxon>
        <taxon>Pichiomycetes</taxon>
        <taxon>Debaryomycetaceae</taxon>
        <taxon>Candida/Lodderomyces clade</taxon>
        <taxon>Lodderomyces</taxon>
    </lineage>
</organism>
<dbReference type="PANTHER" id="PTHR48225">
    <property type="entry name" value="HORMA DOMAIN-CONTAINING PROTEIN 1"/>
    <property type="match status" value="1"/>
</dbReference>
<name>A0ABP0ZKW9_9ASCO</name>
<reference evidence="8 9" key="1">
    <citation type="submission" date="2024-03" db="EMBL/GenBank/DDBJ databases">
        <authorList>
            <person name="Brejova B."/>
        </authorList>
    </citation>
    <scope>NUCLEOTIDE SEQUENCE [LARGE SCALE GENOMIC DNA]</scope>
    <source>
        <strain evidence="8 9">CBS 14171</strain>
    </source>
</reference>
<dbReference type="InterPro" id="IPR003511">
    <property type="entry name" value="HORMA_dom"/>
</dbReference>
<dbReference type="InterPro" id="IPR036570">
    <property type="entry name" value="HORMA_dom_sf"/>
</dbReference>
<comment type="subcellular location">
    <subcellularLocation>
        <location evidence="2">Chromosome</location>
    </subcellularLocation>
    <subcellularLocation>
        <location evidence="1">Nucleus</location>
    </subcellularLocation>
</comment>
<evidence type="ECO:0000259" key="7">
    <source>
        <dbReference type="PROSITE" id="PS50815"/>
    </source>
</evidence>
<dbReference type="Gene3D" id="3.30.900.10">
    <property type="entry name" value="HORMA domain"/>
    <property type="match status" value="1"/>
</dbReference>
<protein>
    <recommendedName>
        <fullName evidence="7">HORMA domain-containing protein</fullName>
    </recommendedName>
</protein>
<dbReference type="SUPFAM" id="SSF56019">
    <property type="entry name" value="The spindle assembly checkpoint protein mad2"/>
    <property type="match status" value="1"/>
</dbReference>
<dbReference type="EMBL" id="OZ022407">
    <property type="protein sequence ID" value="CAK9438789.1"/>
    <property type="molecule type" value="Genomic_DNA"/>
</dbReference>